<organism evidence="1 2">
    <name type="scientific">Bifidobacterium bohemicum DSM 22767</name>
    <dbReference type="NCBI Taxonomy" id="1437606"/>
    <lineage>
        <taxon>Bacteria</taxon>
        <taxon>Bacillati</taxon>
        <taxon>Actinomycetota</taxon>
        <taxon>Actinomycetes</taxon>
        <taxon>Bifidobacteriales</taxon>
        <taxon>Bifidobacteriaceae</taxon>
        <taxon>Bifidobacterium</taxon>
    </lineage>
</organism>
<evidence type="ECO:0000313" key="2">
    <source>
        <dbReference type="Proteomes" id="UP000029096"/>
    </source>
</evidence>
<comment type="caution">
    <text evidence="1">The sequence shown here is derived from an EMBL/GenBank/DDBJ whole genome shotgun (WGS) entry which is preliminary data.</text>
</comment>
<proteinExistence type="predicted"/>
<name>A0A086ZGX2_9BIFI</name>
<reference evidence="1 2" key="1">
    <citation type="submission" date="2014-03" db="EMBL/GenBank/DDBJ databases">
        <title>Genomics of Bifidobacteria.</title>
        <authorList>
            <person name="Ventura M."/>
            <person name="Milani C."/>
            <person name="Lugli G.A."/>
        </authorList>
    </citation>
    <scope>NUCLEOTIDE SEQUENCE [LARGE SCALE GENOMIC DNA]</scope>
    <source>
        <strain evidence="1 2">DSM 22767</strain>
    </source>
</reference>
<protein>
    <recommendedName>
        <fullName evidence="3">BspA family leucine-rich repeat surface protein</fullName>
    </recommendedName>
</protein>
<accession>A0A086ZGX2</accession>
<dbReference type="AlphaFoldDB" id="A0A086ZGX2"/>
<gene>
    <name evidence="1" type="ORF">BBOH_0574</name>
</gene>
<dbReference type="Proteomes" id="UP000029096">
    <property type="component" value="Unassembled WGS sequence"/>
</dbReference>
<sequence length="92" mass="10253">MDQSVTKLVVSGSVKDRHCWRLFYGLSNLTYADVGNLDVSIDTDVNGMGGMFHMDTKLAKTVGLERWDVSNLYTADWMFGECHSLVSLDLSS</sequence>
<evidence type="ECO:0000313" key="1">
    <source>
        <dbReference type="EMBL" id="KFI45772.1"/>
    </source>
</evidence>
<dbReference type="EMBL" id="JGYP01000002">
    <property type="protein sequence ID" value="KFI45772.1"/>
    <property type="molecule type" value="Genomic_DNA"/>
</dbReference>
<keyword evidence="2" id="KW-1185">Reference proteome</keyword>
<evidence type="ECO:0008006" key="3">
    <source>
        <dbReference type="Google" id="ProtNLM"/>
    </source>
</evidence>